<organism evidence="1 2">
    <name type="scientific">Zingiber officinale</name>
    <name type="common">Ginger</name>
    <name type="synonym">Amomum zingiber</name>
    <dbReference type="NCBI Taxonomy" id="94328"/>
    <lineage>
        <taxon>Eukaryota</taxon>
        <taxon>Viridiplantae</taxon>
        <taxon>Streptophyta</taxon>
        <taxon>Embryophyta</taxon>
        <taxon>Tracheophyta</taxon>
        <taxon>Spermatophyta</taxon>
        <taxon>Magnoliopsida</taxon>
        <taxon>Liliopsida</taxon>
        <taxon>Zingiberales</taxon>
        <taxon>Zingiberaceae</taxon>
        <taxon>Zingiber</taxon>
    </lineage>
</organism>
<dbReference type="AlphaFoldDB" id="A0A8J5F9Y7"/>
<evidence type="ECO:0000313" key="1">
    <source>
        <dbReference type="EMBL" id="KAG6479194.1"/>
    </source>
</evidence>
<dbReference type="PANTHER" id="PTHR14000">
    <property type="entry name" value="FINGER CCCH DOMAIN PROTEIN, PUTATIVE (DUF3755)-RELATED"/>
    <property type="match status" value="1"/>
</dbReference>
<protein>
    <submittedName>
        <fullName evidence="1">Uncharacterized protein</fullName>
    </submittedName>
</protein>
<proteinExistence type="predicted"/>
<evidence type="ECO:0000313" key="2">
    <source>
        <dbReference type="Proteomes" id="UP000734854"/>
    </source>
</evidence>
<dbReference type="InterPro" id="IPR022228">
    <property type="entry name" value="DUF3755"/>
</dbReference>
<reference evidence="1 2" key="1">
    <citation type="submission" date="2020-08" db="EMBL/GenBank/DDBJ databases">
        <title>Plant Genome Project.</title>
        <authorList>
            <person name="Zhang R.-G."/>
        </authorList>
    </citation>
    <scope>NUCLEOTIDE SEQUENCE [LARGE SCALE GENOMIC DNA]</scope>
    <source>
        <tissue evidence="1">Rhizome</tissue>
    </source>
</reference>
<sequence length="374" mass="41474">MRWWLFDSSSSNSSVRASFSGVQLIYCLMISAMRMAANHSVSFPYGVFPQSFCNQHVVSFQPGAVNSASGPVSGDVDVLGAVDGTTGLMKIGNSSMLNTISSVMSTSNSPGTVLDPTQGLQLRAKFSVTWSFEELQVLKQSIIRYASEPNIMKYVKIAARLPEKTVRDVAMRCRWMTKKEIGKRRKPEDCLLGKKTKDRKDKLINSSSVAFLHQNPSENVTAYSSMWHDGNNNTPFLCGGTCLIDSRTGQLLDENVKILQQIAVNLDYNEIQKNIDLFCCSKLNITTILNSWTTPVFHSMSGMTGIMSQMPPLPIDINDNLMSILHCTAHFFREDTFTDTLALWLATSYMLGCLLNHPNTIVSGLPCDHDQVTI</sequence>
<dbReference type="EMBL" id="JACMSC010000017">
    <property type="protein sequence ID" value="KAG6479194.1"/>
    <property type="molecule type" value="Genomic_DNA"/>
</dbReference>
<dbReference type="PANTHER" id="PTHR14000:SF6">
    <property type="entry name" value="OS02G0631200 PROTEIN"/>
    <property type="match status" value="1"/>
</dbReference>
<accession>A0A8J5F9Y7</accession>
<name>A0A8J5F9Y7_ZINOF</name>
<dbReference type="Proteomes" id="UP000734854">
    <property type="component" value="Unassembled WGS sequence"/>
</dbReference>
<gene>
    <name evidence="1" type="ORF">ZIOFF_062655</name>
</gene>
<dbReference type="Pfam" id="PF12579">
    <property type="entry name" value="DUF3755"/>
    <property type="match status" value="1"/>
</dbReference>
<keyword evidence="2" id="KW-1185">Reference proteome</keyword>
<comment type="caution">
    <text evidence="1">The sequence shown here is derived from an EMBL/GenBank/DDBJ whole genome shotgun (WGS) entry which is preliminary data.</text>
</comment>